<dbReference type="AlphaFoldDB" id="A0A3E2U1Z5"/>
<comment type="caution">
    <text evidence="1">The sequence shown here is derived from an EMBL/GenBank/DDBJ whole genome shotgun (WGS) entry which is preliminary data.</text>
</comment>
<proteinExistence type="predicted"/>
<sequence length="150" mass="17020">MVTVEEWAEIHGKTPAAVRRTIRKGVWKKAQNVLVDGKLTWLLDEDWLWPKTITPAKQASLLCEIRKLMPPVVYATSADGVVVCMVPCTGYTRTAVNVTAEEMNELWSVKPQQRAAAQGALQYGWQHPLADPRSYNEKGERLQNVYNRKK</sequence>
<evidence type="ECO:0000313" key="1">
    <source>
        <dbReference type="EMBL" id="RGB90239.1"/>
    </source>
</evidence>
<dbReference type="EMBL" id="QVES01000001">
    <property type="protein sequence ID" value="RGB90239.1"/>
    <property type="molecule type" value="Genomic_DNA"/>
</dbReference>
<protein>
    <submittedName>
        <fullName evidence="1">Uncharacterized protein</fullName>
    </submittedName>
</protein>
<accession>A0A3E2U1Z5</accession>
<evidence type="ECO:0000313" key="2">
    <source>
        <dbReference type="Proteomes" id="UP000260782"/>
    </source>
</evidence>
<dbReference type="Proteomes" id="UP000260782">
    <property type="component" value="Unassembled WGS sequence"/>
</dbReference>
<organism evidence="1 2">
    <name type="scientific">Faecalibacterium prausnitzii</name>
    <dbReference type="NCBI Taxonomy" id="853"/>
    <lineage>
        <taxon>Bacteria</taxon>
        <taxon>Bacillati</taxon>
        <taxon>Bacillota</taxon>
        <taxon>Clostridia</taxon>
        <taxon>Eubacteriales</taxon>
        <taxon>Oscillospiraceae</taxon>
        <taxon>Faecalibacterium</taxon>
    </lineage>
</organism>
<reference evidence="1 2" key="1">
    <citation type="submission" date="2018-08" db="EMBL/GenBank/DDBJ databases">
        <title>A genome reference for cultivated species of the human gut microbiota.</title>
        <authorList>
            <person name="Zou Y."/>
            <person name="Xue W."/>
            <person name="Luo G."/>
        </authorList>
    </citation>
    <scope>NUCLEOTIDE SEQUENCE [LARGE SCALE GENOMIC DNA]</scope>
    <source>
        <strain evidence="1 2">AF31-14AC</strain>
    </source>
</reference>
<gene>
    <name evidence="1" type="ORF">DWZ25_00165</name>
</gene>
<name>A0A3E2U1Z5_9FIRM</name>